<gene>
    <name evidence="1" type="ORF">N7492_008432</name>
</gene>
<evidence type="ECO:0000313" key="2">
    <source>
        <dbReference type="Proteomes" id="UP001146351"/>
    </source>
</evidence>
<reference evidence="1" key="1">
    <citation type="submission" date="2022-11" db="EMBL/GenBank/DDBJ databases">
        <authorList>
            <person name="Petersen C."/>
        </authorList>
    </citation>
    <scope>NUCLEOTIDE SEQUENCE</scope>
    <source>
        <strain evidence="1">IBT 21917</strain>
    </source>
</reference>
<keyword evidence="2" id="KW-1185">Reference proteome</keyword>
<proteinExistence type="predicted"/>
<protein>
    <submittedName>
        <fullName evidence="1">Uncharacterized protein</fullName>
    </submittedName>
</protein>
<evidence type="ECO:0000313" key="1">
    <source>
        <dbReference type="EMBL" id="KAJ5155629.1"/>
    </source>
</evidence>
<dbReference type="EMBL" id="JAPQKO010000006">
    <property type="protein sequence ID" value="KAJ5155629.1"/>
    <property type="molecule type" value="Genomic_DNA"/>
</dbReference>
<organism evidence="1 2">
    <name type="scientific">Penicillium capsulatum</name>
    <dbReference type="NCBI Taxonomy" id="69766"/>
    <lineage>
        <taxon>Eukaryota</taxon>
        <taxon>Fungi</taxon>
        <taxon>Dikarya</taxon>
        <taxon>Ascomycota</taxon>
        <taxon>Pezizomycotina</taxon>
        <taxon>Eurotiomycetes</taxon>
        <taxon>Eurotiomycetidae</taxon>
        <taxon>Eurotiales</taxon>
        <taxon>Aspergillaceae</taxon>
        <taxon>Penicillium</taxon>
    </lineage>
</organism>
<reference evidence="1" key="2">
    <citation type="journal article" date="2023" name="IMA Fungus">
        <title>Comparative genomic study of the Penicillium genus elucidates a diverse pangenome and 15 lateral gene transfer events.</title>
        <authorList>
            <person name="Petersen C."/>
            <person name="Sorensen T."/>
            <person name="Nielsen M.R."/>
            <person name="Sondergaard T.E."/>
            <person name="Sorensen J.L."/>
            <person name="Fitzpatrick D.A."/>
            <person name="Frisvad J.C."/>
            <person name="Nielsen K.L."/>
        </authorList>
    </citation>
    <scope>NUCLEOTIDE SEQUENCE</scope>
    <source>
        <strain evidence="1">IBT 21917</strain>
    </source>
</reference>
<accession>A0A9W9HVA3</accession>
<sequence length="190" mass="21735">MGSRLFDAFNLIWTDCISRVHQQIYLLREHPDRREEALKMTRETLQRVTESTQAASFDASVINPLHVLAVKAALRAHYFALSIKSDDKEMIESLQILGHFMQNIRHQRSPANKVVEQDLRRAMEGMEVSEGSERTFVTHDLLHAMEAVCIYDPANPRGKEQTGWRAGLLNSMGKTDPFFLWLAMGLLSTH</sequence>
<comment type="caution">
    <text evidence="1">The sequence shown here is derived from an EMBL/GenBank/DDBJ whole genome shotgun (WGS) entry which is preliminary data.</text>
</comment>
<dbReference type="AlphaFoldDB" id="A0A9W9HVA3"/>
<dbReference type="Proteomes" id="UP001146351">
    <property type="component" value="Unassembled WGS sequence"/>
</dbReference>
<name>A0A9W9HVA3_9EURO</name>